<sequence length="65" mass="7204">MIAVVAQWLDEAEEAGTKLSGAEVSRRLGVAPRTGQRRIDKATDFRAEQQRQQGRSHLRSVSNPS</sequence>
<organism evidence="2 3">
    <name type="scientific">Streptomyces xanthochromogenes</name>
    <dbReference type="NCBI Taxonomy" id="67384"/>
    <lineage>
        <taxon>Bacteria</taxon>
        <taxon>Bacillati</taxon>
        <taxon>Actinomycetota</taxon>
        <taxon>Actinomycetes</taxon>
        <taxon>Kitasatosporales</taxon>
        <taxon>Streptomycetaceae</taxon>
        <taxon>Streptomyces</taxon>
    </lineage>
</organism>
<protein>
    <submittedName>
        <fullName evidence="2">Uncharacterized protein</fullName>
    </submittedName>
</protein>
<reference evidence="3" key="1">
    <citation type="journal article" date="2019" name="Int. J. Syst. Evol. Microbiol.">
        <title>The Global Catalogue of Microorganisms (GCM) 10K type strain sequencing project: providing services to taxonomists for standard genome sequencing and annotation.</title>
        <authorList>
            <consortium name="The Broad Institute Genomics Platform"/>
            <consortium name="The Broad Institute Genome Sequencing Center for Infectious Disease"/>
            <person name="Wu L."/>
            <person name="Ma J."/>
        </authorList>
    </citation>
    <scope>NUCLEOTIDE SEQUENCE [LARGE SCALE GENOMIC DNA]</scope>
    <source>
        <strain evidence="3">JCM 4594</strain>
    </source>
</reference>
<name>A0ABQ3B0X0_9ACTN</name>
<feature type="compositionally biased region" description="Polar residues" evidence="1">
    <location>
        <begin position="50"/>
        <end position="65"/>
    </location>
</feature>
<evidence type="ECO:0000256" key="1">
    <source>
        <dbReference type="SAM" id="MobiDB-lite"/>
    </source>
</evidence>
<proteinExistence type="predicted"/>
<accession>A0ABQ3B0X0</accession>
<comment type="caution">
    <text evidence="2">The sequence shown here is derived from an EMBL/GenBank/DDBJ whole genome shotgun (WGS) entry which is preliminary data.</text>
</comment>
<dbReference type="Proteomes" id="UP000600946">
    <property type="component" value="Unassembled WGS sequence"/>
</dbReference>
<gene>
    <name evidence="2" type="ORF">GCM10010326_77690</name>
</gene>
<evidence type="ECO:0000313" key="2">
    <source>
        <dbReference type="EMBL" id="GGY71937.1"/>
    </source>
</evidence>
<dbReference type="GeneID" id="96295586"/>
<evidence type="ECO:0000313" key="3">
    <source>
        <dbReference type="Proteomes" id="UP000600946"/>
    </source>
</evidence>
<keyword evidence="3" id="KW-1185">Reference proteome</keyword>
<dbReference type="EMBL" id="BMUU01000029">
    <property type="protein sequence ID" value="GGY71937.1"/>
    <property type="molecule type" value="Genomic_DNA"/>
</dbReference>
<dbReference type="RefSeq" id="WP_161250024.1">
    <property type="nucleotide sequence ID" value="NZ_BMUU01000029.1"/>
</dbReference>
<feature type="region of interest" description="Disordered" evidence="1">
    <location>
        <begin position="27"/>
        <end position="65"/>
    </location>
</feature>
<feature type="compositionally biased region" description="Basic and acidic residues" evidence="1">
    <location>
        <begin position="37"/>
        <end position="49"/>
    </location>
</feature>